<keyword evidence="3" id="KW-1185">Reference proteome</keyword>
<name>A0ABW6CLP7_9CAUL</name>
<reference evidence="2 3" key="1">
    <citation type="submission" date="2022-09" db="EMBL/GenBank/DDBJ databases">
        <title>New species of Phenylobacterium.</title>
        <authorList>
            <person name="Mieszkin S."/>
        </authorList>
    </citation>
    <scope>NUCLEOTIDE SEQUENCE [LARGE SCALE GENOMIC DNA]</scope>
    <source>
        <strain evidence="2 3">HK31-G</strain>
    </source>
</reference>
<evidence type="ECO:0000313" key="2">
    <source>
        <dbReference type="EMBL" id="MFD3263995.1"/>
    </source>
</evidence>
<sequence>MRYVECPFNGGIPMEAKSSPTPTHESGDEVPGGSGLPFASRIAIASQTGAVPIPAIAGGPMEVEQALDGTQDHTLTLRLGIDLPPQGKVFRYVAPTLEDLEAIQDKGDLAVALNCVRLRAVCPRTRALLERVKDEGILGAAAYMAGVGPPPEAPRDKLKARKRPKFAKVNWPNVFSTAESVPTLMADPPQAIATSLEDNNAEG</sequence>
<gene>
    <name evidence="2" type="ORF">OCL97_08485</name>
</gene>
<protein>
    <submittedName>
        <fullName evidence="2">Uncharacterized protein</fullName>
    </submittedName>
</protein>
<feature type="region of interest" description="Disordered" evidence="1">
    <location>
        <begin position="9"/>
        <end position="32"/>
    </location>
</feature>
<accession>A0ABW6CLP7</accession>
<evidence type="ECO:0000313" key="3">
    <source>
        <dbReference type="Proteomes" id="UP001598130"/>
    </source>
</evidence>
<dbReference type="EMBL" id="JAOTJD010000013">
    <property type="protein sequence ID" value="MFD3263995.1"/>
    <property type="molecule type" value="Genomic_DNA"/>
</dbReference>
<dbReference type="Proteomes" id="UP001598130">
    <property type="component" value="Unassembled WGS sequence"/>
</dbReference>
<organism evidence="2 3">
    <name type="scientific">Phenylobacterium ferrooxidans</name>
    <dbReference type="NCBI Taxonomy" id="2982689"/>
    <lineage>
        <taxon>Bacteria</taxon>
        <taxon>Pseudomonadati</taxon>
        <taxon>Pseudomonadota</taxon>
        <taxon>Alphaproteobacteria</taxon>
        <taxon>Caulobacterales</taxon>
        <taxon>Caulobacteraceae</taxon>
        <taxon>Phenylobacterium</taxon>
    </lineage>
</organism>
<evidence type="ECO:0000256" key="1">
    <source>
        <dbReference type="SAM" id="MobiDB-lite"/>
    </source>
</evidence>
<proteinExistence type="predicted"/>
<comment type="caution">
    <text evidence="2">The sequence shown here is derived from an EMBL/GenBank/DDBJ whole genome shotgun (WGS) entry which is preliminary data.</text>
</comment>